<gene>
    <name evidence="5" type="primary">URM1</name>
    <name evidence="7" type="ORF">UCREL1_8160</name>
</gene>
<comment type="subcellular location">
    <subcellularLocation>
        <location evidence="5 6">Cytoplasm</location>
    </subcellularLocation>
</comment>
<comment type="similarity">
    <text evidence="5 6">Belongs to the URM1 family.</text>
</comment>
<evidence type="ECO:0000256" key="6">
    <source>
        <dbReference type="RuleBase" id="RU361182"/>
    </source>
</evidence>
<reference evidence="8" key="1">
    <citation type="journal article" date="2013" name="Genome Announc.">
        <title>Draft genome sequence of the grapevine dieback fungus Eutypa lata UCR-EL1.</title>
        <authorList>
            <person name="Blanco-Ulate B."/>
            <person name="Rolshausen P.E."/>
            <person name="Cantu D."/>
        </authorList>
    </citation>
    <scope>NUCLEOTIDE SEQUENCE [LARGE SCALE GENOMIC DNA]</scope>
    <source>
        <strain evidence="8">UCR-EL1</strain>
    </source>
</reference>
<name>M7SL00_EUTLA</name>
<dbReference type="CDD" id="cd01764">
    <property type="entry name" value="Ubl_Urm1"/>
    <property type="match status" value="1"/>
</dbReference>
<keyword evidence="2 5" id="KW-1017">Isopeptide bond</keyword>
<keyword evidence="4 5" id="KW-0833">Ubl conjugation pathway</keyword>
<dbReference type="HOGENOM" id="CLU_148208_0_0_1"/>
<dbReference type="HAMAP" id="MF_03048">
    <property type="entry name" value="Urm1"/>
    <property type="match status" value="1"/>
</dbReference>
<dbReference type="GO" id="GO:0034227">
    <property type="term" value="P:tRNA thio-modification"/>
    <property type="evidence" value="ECO:0007669"/>
    <property type="project" value="UniProtKB-UniRule"/>
</dbReference>
<evidence type="ECO:0000256" key="1">
    <source>
        <dbReference type="ARBA" id="ARBA00022490"/>
    </source>
</evidence>
<proteinExistence type="inferred from homology"/>
<feature type="modified residue" description="1-thioglycine" evidence="5">
    <location>
        <position position="122"/>
    </location>
</feature>
<dbReference type="SUPFAM" id="SSF54285">
    <property type="entry name" value="MoaD/ThiS"/>
    <property type="match status" value="1"/>
</dbReference>
<dbReference type="STRING" id="1287681.M7SL00"/>
<dbReference type="AlphaFoldDB" id="M7SL00"/>
<keyword evidence="8" id="KW-1185">Reference proteome</keyword>
<protein>
    <recommendedName>
        <fullName evidence="5 6">Ubiquitin-related modifier 1</fullName>
    </recommendedName>
</protein>
<organism evidence="7 8">
    <name type="scientific">Eutypa lata (strain UCR-EL1)</name>
    <name type="common">Grapevine dieback disease fungus</name>
    <name type="synonym">Eutypa armeniacae</name>
    <dbReference type="NCBI Taxonomy" id="1287681"/>
    <lineage>
        <taxon>Eukaryota</taxon>
        <taxon>Fungi</taxon>
        <taxon>Dikarya</taxon>
        <taxon>Ascomycota</taxon>
        <taxon>Pezizomycotina</taxon>
        <taxon>Sordariomycetes</taxon>
        <taxon>Xylariomycetidae</taxon>
        <taxon>Xylariales</taxon>
        <taxon>Diatrypaceae</taxon>
        <taxon>Eutypa</taxon>
    </lineage>
</organism>
<dbReference type="InterPro" id="IPR012675">
    <property type="entry name" value="Beta-grasp_dom_sf"/>
</dbReference>
<dbReference type="EMBL" id="KB706980">
    <property type="protein sequence ID" value="EMR64872.1"/>
    <property type="molecule type" value="Genomic_DNA"/>
</dbReference>
<evidence type="ECO:0000256" key="3">
    <source>
        <dbReference type="ARBA" id="ARBA00022694"/>
    </source>
</evidence>
<dbReference type="eggNOG" id="KOG4146">
    <property type="taxonomic scope" value="Eukaryota"/>
</dbReference>
<dbReference type="OrthoDB" id="10248987at2759"/>
<dbReference type="PANTHER" id="PTHR14986">
    <property type="entry name" value="RURM1 PROTEIN"/>
    <property type="match status" value="1"/>
</dbReference>
<evidence type="ECO:0000256" key="2">
    <source>
        <dbReference type="ARBA" id="ARBA00022499"/>
    </source>
</evidence>
<dbReference type="GO" id="GO:0032447">
    <property type="term" value="P:protein urmylation"/>
    <property type="evidence" value="ECO:0007669"/>
    <property type="project" value="UniProtKB-UniRule"/>
</dbReference>
<dbReference type="OMA" id="DYELQPN"/>
<accession>M7SL00</accession>
<dbReference type="GO" id="GO:0002098">
    <property type="term" value="P:tRNA wobble uridine modification"/>
    <property type="evidence" value="ECO:0007669"/>
    <property type="project" value="UniProtKB-UniRule"/>
</dbReference>
<evidence type="ECO:0000256" key="5">
    <source>
        <dbReference type="HAMAP-Rule" id="MF_03048"/>
    </source>
</evidence>
<keyword evidence="3 5" id="KW-0819">tRNA processing</keyword>
<keyword evidence="1 5" id="KW-0963">Cytoplasm</keyword>
<evidence type="ECO:0000313" key="8">
    <source>
        <dbReference type="Proteomes" id="UP000012174"/>
    </source>
</evidence>
<feature type="cross-link" description="Glycyl lysine isopeptide (Gly-Lys) (interchain with K-? in acceptor proteins)" evidence="5">
    <location>
        <position position="122"/>
    </location>
</feature>
<evidence type="ECO:0000256" key="4">
    <source>
        <dbReference type="ARBA" id="ARBA00022786"/>
    </source>
</evidence>
<dbReference type="UniPathway" id="UPA00988"/>
<dbReference type="Gene3D" id="3.10.20.30">
    <property type="match status" value="1"/>
</dbReference>
<comment type="function">
    <text evidence="5">Acts as a sulfur carrier required for 2-thiolation of mcm(5)S(2)U at tRNA wobble positions of cytosolic tRNA(Lys), tRNA(Glu) and tRNA(Gln). Serves as sulfur donor in tRNA 2-thiolation reaction by being thiocarboxylated (-COSH) at its C-terminus by the MOCS3 homolog UBA4. The sulfur is then transferred to tRNA to form 2-thiolation of mcm(5)S(2)U. Prior mcm(5) tRNA modification by the elongator complex is required for 2-thiolation. Also acts as a ubiquitin-like protein (UBL) that is covalently conjugated via an isopeptide bond to lysine residues of target proteins such as AHP1. The thiocarboxylated form serves as substrate for conjugation and oxidative stress specifically induces the formation of UBL-protein conjugates.</text>
</comment>
<sequence>MSSTTTTTEVSPQARNAEESKISVEVEFSGGLEMLFSDTRRHSLSIPAKKKDGEPVNVDYLIDYLCQHTMKDSRKDLFVLDNHLRPGILVLINDADWELEGEEAYEIQNGDNILFVSTLHGG</sequence>
<comment type="pathway">
    <text evidence="5 6">tRNA modification; 5-methoxycarbonylmethyl-2-thiouridine-tRNA biosynthesis.</text>
</comment>
<dbReference type="KEGG" id="ela:UCREL1_8160"/>
<dbReference type="PIRSF" id="PIRSF037379">
    <property type="entry name" value="Ubiquitin-related_modifier_1"/>
    <property type="match status" value="1"/>
</dbReference>
<dbReference type="Pfam" id="PF09138">
    <property type="entry name" value="Urm1"/>
    <property type="match status" value="1"/>
</dbReference>
<evidence type="ECO:0000313" key="7">
    <source>
        <dbReference type="EMBL" id="EMR64872.1"/>
    </source>
</evidence>
<dbReference type="Proteomes" id="UP000012174">
    <property type="component" value="Unassembled WGS sequence"/>
</dbReference>
<dbReference type="InterPro" id="IPR016155">
    <property type="entry name" value="Mopterin_synth/thiamin_S_b"/>
</dbReference>
<comment type="PTM">
    <text evidence="5">C-terminal thiocarboxylation occurs in 2 steps, it is first acyl-adenylated (-COAMP) via the hesA/moeB/thiF part of UBA4, then thiocarboxylated (-COSH) via the rhodanese domain of UBA4.</text>
</comment>
<dbReference type="GO" id="GO:0005829">
    <property type="term" value="C:cytosol"/>
    <property type="evidence" value="ECO:0007669"/>
    <property type="project" value="UniProtKB-UniRule"/>
</dbReference>
<dbReference type="InterPro" id="IPR015221">
    <property type="entry name" value="Urm1"/>
</dbReference>